<keyword evidence="2" id="KW-1133">Transmembrane helix</keyword>
<feature type="domain" description="Cadherin" evidence="3">
    <location>
        <begin position="1"/>
        <end position="122"/>
    </location>
</feature>
<dbReference type="InterPro" id="IPR011049">
    <property type="entry name" value="Serralysin-like_metalloprot_C"/>
</dbReference>
<dbReference type="SUPFAM" id="SSF49313">
    <property type="entry name" value="Cadherin-like"/>
    <property type="match status" value="2"/>
</dbReference>
<keyword evidence="5" id="KW-1185">Reference proteome</keyword>
<keyword evidence="2" id="KW-0472">Membrane</keyword>
<protein>
    <recommendedName>
        <fullName evidence="3">Cadherin domain-containing protein</fullName>
    </recommendedName>
</protein>
<evidence type="ECO:0000313" key="4">
    <source>
        <dbReference type="EMBL" id="MBE9254754.1"/>
    </source>
</evidence>
<feature type="domain" description="Cadherin" evidence="3">
    <location>
        <begin position="124"/>
        <end position="231"/>
    </location>
</feature>
<accession>A0ABR9VTT4</accession>
<organism evidence="4 5">
    <name type="scientific">Synechocystis salina LEGE 00031</name>
    <dbReference type="NCBI Taxonomy" id="1828736"/>
    <lineage>
        <taxon>Bacteria</taxon>
        <taxon>Bacillati</taxon>
        <taxon>Cyanobacteriota</taxon>
        <taxon>Cyanophyceae</taxon>
        <taxon>Synechococcales</taxon>
        <taxon>Merismopediaceae</taxon>
        <taxon>Synechocystis</taxon>
    </lineage>
</organism>
<dbReference type="InterPro" id="IPR002126">
    <property type="entry name" value="Cadherin-like_dom"/>
</dbReference>
<proteinExistence type="predicted"/>
<dbReference type="PANTHER" id="PTHR24026">
    <property type="entry name" value="FAT ATYPICAL CADHERIN-RELATED"/>
    <property type="match status" value="1"/>
</dbReference>
<gene>
    <name evidence="4" type="ORF">IQ217_13095</name>
</gene>
<dbReference type="EMBL" id="JADEVV010000038">
    <property type="protein sequence ID" value="MBE9254754.1"/>
    <property type="molecule type" value="Genomic_DNA"/>
</dbReference>
<dbReference type="RefSeq" id="WP_194020279.1">
    <property type="nucleotide sequence ID" value="NZ_JADEVV010000038.1"/>
</dbReference>
<dbReference type="Gene3D" id="2.60.40.60">
    <property type="entry name" value="Cadherins"/>
    <property type="match status" value="1"/>
</dbReference>
<dbReference type="PROSITE" id="PS50268">
    <property type="entry name" value="CADHERIN_2"/>
    <property type="match status" value="2"/>
</dbReference>
<evidence type="ECO:0000313" key="5">
    <source>
        <dbReference type="Proteomes" id="UP000658720"/>
    </source>
</evidence>
<dbReference type="PANTHER" id="PTHR24026:SF126">
    <property type="entry name" value="PROTOCADHERIN FAT 4"/>
    <property type="match status" value="1"/>
</dbReference>
<evidence type="ECO:0000256" key="2">
    <source>
        <dbReference type="ARBA" id="ARBA00022989"/>
    </source>
</evidence>
<reference evidence="4 5" key="1">
    <citation type="submission" date="2020-10" db="EMBL/GenBank/DDBJ databases">
        <authorList>
            <person name="Castelo-Branco R."/>
            <person name="Eusebio N."/>
            <person name="Adriana R."/>
            <person name="Vieira A."/>
            <person name="Brugerolle De Fraissinette N."/>
            <person name="Rezende De Castro R."/>
            <person name="Schneider M.P."/>
            <person name="Vasconcelos V."/>
            <person name="Leao P.N."/>
        </authorList>
    </citation>
    <scope>NUCLEOTIDE SEQUENCE [LARGE SCALE GENOMIC DNA]</scope>
    <source>
        <strain evidence="4 5">LEGE 00031</strain>
    </source>
</reference>
<sequence length="387" mass="40424">MTANFTLTVTDVNEAPTIVALNNQVTTIAENTDTTTRIKVADIAITDDALGTNTIALSGADAASFEADATGLYIKADTTLDFETKSSYAVTVTVDDTTVGATPDVTANFTLTVTDVNEAPTIVALDNQVTTIAENTDTTTRIKVADIAITDDALGTNTLSVSGTDASFFEVDATGLYLKAGTVLDFETQSSFSVTIEVDDTTVGNTPDATANFTLTVTDVNEIDGNDAANFLFGTGKNELIRGFGGNDILLGNGGNDTLYGGEGNDILNGGFGFGDDVLIGGLGRDKLIGGLGNDKFVYKALNEAGDVILDFNRNQDQLILTELFTSLDYAGTDPIADGYLRFNRLGFSTQVQIDADGLSNGSNYTTLTTLIGVFPSSLSVGTNVVI</sequence>
<evidence type="ECO:0000256" key="1">
    <source>
        <dbReference type="ARBA" id="ARBA00022692"/>
    </source>
</evidence>
<dbReference type="Pfam" id="PF00353">
    <property type="entry name" value="HemolysinCabind"/>
    <property type="match status" value="2"/>
</dbReference>
<dbReference type="Proteomes" id="UP000658720">
    <property type="component" value="Unassembled WGS sequence"/>
</dbReference>
<comment type="caution">
    <text evidence="4">The sequence shown here is derived from an EMBL/GenBank/DDBJ whole genome shotgun (WGS) entry which is preliminary data.</text>
</comment>
<dbReference type="SUPFAM" id="SSF51120">
    <property type="entry name" value="beta-Roll"/>
    <property type="match status" value="1"/>
</dbReference>
<dbReference type="InterPro" id="IPR018511">
    <property type="entry name" value="Hemolysin-typ_Ca-bd_CS"/>
</dbReference>
<dbReference type="InterPro" id="IPR001343">
    <property type="entry name" value="Hemolysn_Ca-bd"/>
</dbReference>
<name>A0ABR9VTT4_9SYNC</name>
<keyword evidence="1" id="KW-0812">Transmembrane</keyword>
<dbReference type="InterPro" id="IPR015919">
    <property type="entry name" value="Cadherin-like_sf"/>
</dbReference>
<dbReference type="Gene3D" id="2.150.10.10">
    <property type="entry name" value="Serralysin-like metalloprotease, C-terminal"/>
    <property type="match status" value="2"/>
</dbReference>
<evidence type="ECO:0000259" key="3">
    <source>
        <dbReference type="PROSITE" id="PS50268"/>
    </source>
</evidence>
<dbReference type="PROSITE" id="PS00330">
    <property type="entry name" value="HEMOLYSIN_CALCIUM"/>
    <property type="match status" value="1"/>
</dbReference>
<dbReference type="CDD" id="cd11304">
    <property type="entry name" value="Cadherin_repeat"/>
    <property type="match status" value="1"/>
</dbReference>
<dbReference type="PRINTS" id="PR00313">
    <property type="entry name" value="CABNDNGRPT"/>
</dbReference>